<keyword evidence="2" id="KW-1185">Reference proteome</keyword>
<organism evidence="1 2">
    <name type="scientific">Marasmius crinis-equi</name>
    <dbReference type="NCBI Taxonomy" id="585013"/>
    <lineage>
        <taxon>Eukaryota</taxon>
        <taxon>Fungi</taxon>
        <taxon>Dikarya</taxon>
        <taxon>Basidiomycota</taxon>
        <taxon>Agaricomycotina</taxon>
        <taxon>Agaricomycetes</taxon>
        <taxon>Agaricomycetidae</taxon>
        <taxon>Agaricales</taxon>
        <taxon>Marasmiineae</taxon>
        <taxon>Marasmiaceae</taxon>
        <taxon>Marasmius</taxon>
    </lineage>
</organism>
<evidence type="ECO:0000313" key="1">
    <source>
        <dbReference type="EMBL" id="KAL0581192.1"/>
    </source>
</evidence>
<comment type="caution">
    <text evidence="1">The sequence shown here is derived from an EMBL/GenBank/DDBJ whole genome shotgun (WGS) entry which is preliminary data.</text>
</comment>
<gene>
    <name evidence="1" type="ORF">V5O48_000882</name>
</gene>
<dbReference type="Proteomes" id="UP001465976">
    <property type="component" value="Unassembled WGS sequence"/>
</dbReference>
<dbReference type="EMBL" id="JBAHYK010000015">
    <property type="protein sequence ID" value="KAL0581192.1"/>
    <property type="molecule type" value="Genomic_DNA"/>
</dbReference>
<sequence length="166" mass="18337">MLGDAFVVSPTGSLDMDSDGMIDVEDADHHLYFEKGTDETVGMSCDDFANSLSPNQIYHPSPDLLPEHLGTKEDDLQFDWYSDDDSEGVKVYGMGEGEFEAEVTARSGEEESPVIMALDETTHLHQVLEYDGDDEDIGVLALPVNTDEHFLFEEDSACCEIAHVIL</sequence>
<reference evidence="1 2" key="1">
    <citation type="submission" date="2024-02" db="EMBL/GenBank/DDBJ databases">
        <title>A draft genome for the cacao thread blight pathogen Marasmius crinis-equi.</title>
        <authorList>
            <person name="Cohen S.P."/>
            <person name="Baruah I.K."/>
            <person name="Amoako-Attah I."/>
            <person name="Bukari Y."/>
            <person name="Meinhardt L.W."/>
            <person name="Bailey B.A."/>
        </authorList>
    </citation>
    <scope>NUCLEOTIDE SEQUENCE [LARGE SCALE GENOMIC DNA]</scope>
    <source>
        <strain evidence="1 2">GH-76</strain>
    </source>
</reference>
<accession>A0ABR3G066</accession>
<evidence type="ECO:0000313" key="2">
    <source>
        <dbReference type="Proteomes" id="UP001465976"/>
    </source>
</evidence>
<name>A0ABR3G066_9AGAR</name>
<protein>
    <submittedName>
        <fullName evidence="1">Uncharacterized protein</fullName>
    </submittedName>
</protein>
<proteinExistence type="predicted"/>